<sequence length="346" mass="40771">MTKRSVPLIVCHYGWGRRLSLYQDHLDLHGKRYALTDLLQVRARYFRILGIASARLELRFRSSMVIVRGIAAVEEARRIAEYLHRYVSTSRRNVYRSRPRRMVTTADQPIRSFSRMRKAATTEERGPVQVSHWLHRYQELRERRKQRLQSERSLREYGFDVEQLRLRLQQETLPRVPVPVRLLPGEYAHYSADVTLCDEIPPDAQIQRYPARDHGKLILTSERLIYFGRKCQIVLGYGRLVEVTELQGAIAFTAEHWSKRELFAVKRPLEFLMYLETIVQRFQQVQHINQRLSPWRGTSVRQVFSFSSGEERQPRTDALSGDLLSTDEHEVAGRRVRRLSSLPDKF</sequence>
<protein>
    <submittedName>
        <fullName evidence="1">Uncharacterized protein</fullName>
    </submittedName>
</protein>
<comment type="caution">
    <text evidence="1">The sequence shown here is derived from an EMBL/GenBank/DDBJ whole genome shotgun (WGS) entry which is preliminary data.</text>
</comment>
<dbReference type="EMBL" id="QKUF01000001">
    <property type="protein sequence ID" value="PZW36755.1"/>
    <property type="molecule type" value="Genomic_DNA"/>
</dbReference>
<name>A0A326UFS7_THEHA</name>
<proteinExistence type="predicted"/>
<gene>
    <name evidence="1" type="ORF">EI42_00938</name>
</gene>
<evidence type="ECO:0000313" key="1">
    <source>
        <dbReference type="EMBL" id="PZW36755.1"/>
    </source>
</evidence>
<dbReference type="Proteomes" id="UP000248806">
    <property type="component" value="Unassembled WGS sequence"/>
</dbReference>
<keyword evidence="2" id="KW-1185">Reference proteome</keyword>
<dbReference type="AlphaFoldDB" id="A0A326UFS7"/>
<accession>A0A326UFS7</accession>
<dbReference type="RefSeq" id="WP_111319276.1">
    <property type="nucleotide sequence ID" value="NZ_BIFX01000001.1"/>
</dbReference>
<dbReference type="OrthoDB" id="149380at2"/>
<organism evidence="1 2">
    <name type="scientific">Thermosporothrix hazakensis</name>
    <dbReference type="NCBI Taxonomy" id="644383"/>
    <lineage>
        <taxon>Bacteria</taxon>
        <taxon>Bacillati</taxon>
        <taxon>Chloroflexota</taxon>
        <taxon>Ktedonobacteria</taxon>
        <taxon>Ktedonobacterales</taxon>
        <taxon>Thermosporotrichaceae</taxon>
        <taxon>Thermosporothrix</taxon>
    </lineage>
</organism>
<evidence type="ECO:0000313" key="2">
    <source>
        <dbReference type="Proteomes" id="UP000248806"/>
    </source>
</evidence>
<reference evidence="1 2" key="1">
    <citation type="submission" date="2018-06" db="EMBL/GenBank/DDBJ databases">
        <title>Genomic Encyclopedia of Archaeal and Bacterial Type Strains, Phase II (KMG-II): from individual species to whole genera.</title>
        <authorList>
            <person name="Goeker M."/>
        </authorList>
    </citation>
    <scope>NUCLEOTIDE SEQUENCE [LARGE SCALE GENOMIC DNA]</scope>
    <source>
        <strain evidence="1 2">ATCC BAA-1881</strain>
    </source>
</reference>